<reference evidence="3 4" key="1">
    <citation type="submission" date="2024-06" db="EMBL/GenBank/DDBJ databases">
        <authorList>
            <person name="Kraege A."/>
            <person name="Thomma B."/>
        </authorList>
    </citation>
    <scope>NUCLEOTIDE SEQUENCE [LARGE SCALE GENOMIC DNA]</scope>
</reference>
<dbReference type="Pfam" id="PF13460">
    <property type="entry name" value="NAD_binding_10"/>
    <property type="match status" value="2"/>
</dbReference>
<gene>
    <name evidence="3" type="primary">g620</name>
    <name evidence="3" type="ORF">VP750_LOCUS542</name>
</gene>
<sequence>MLFWLLKFVRAQTENSSNGEQDKRVSGNSQDPSKDKSNAARGQRNRKAKYKNKKEEDSSLNADDFNPIALGRRSRQLLNDVWRQFTNISSPVTSTVNLDSEYSREVSEVGEFEAPEASNTTILVVGGTGRVGRVLVRKLVLRGYNVKVLVRNKAQVLGILPSSVGIIEGDVGSPETLRAAVEGTDKVVYCARAKASTLGDAKVVEEMGPARLAQELQNARHRLAAKATPGQTAHTAKLKLLDPKKSREEWAIEGKNEGQEEDDSWSAQLAKSRRSRFAKTQRDELSMEKNTRNNIVFKGKLFSAGTSAAVGVNLNIEEHLMAGREGIIVRALGDGQQFVVQLTQDTGEVFTVPISTALRFVNFRLPFTSFRYSTGGQGPSKLDPSRLARLSIRYDNKAARLPSVVKPGDLGLMFSDSSAKDFCIEIDRVKAMPTGEETDFILVSCAGALVADDEPVSAAAVLSHKRKGEQALRYSGLGYTIIRPGPLLEEPGGYKALVFDQGERITQGISYADVADVCLKALHDRAARNKTFEVCHEYTPEEGLEQYELVAHVPNKSNNYLAAALSVLEKNT</sequence>
<dbReference type="PANTHER" id="PTHR15020">
    <property type="entry name" value="FLAVIN REDUCTASE-RELATED"/>
    <property type="match status" value="1"/>
</dbReference>
<name>A0ABP1FG74_9CHLO</name>
<dbReference type="PANTHER" id="PTHR15020:SF47">
    <property type="entry name" value="NAD(P)-BINDING DOMAIN-CONTAINING PROTEIN"/>
    <property type="match status" value="1"/>
</dbReference>
<comment type="caution">
    <text evidence="3">The sequence shown here is derived from an EMBL/GenBank/DDBJ whole genome shotgun (WGS) entry which is preliminary data.</text>
</comment>
<protein>
    <submittedName>
        <fullName evidence="3">G620 protein</fullName>
    </submittedName>
</protein>
<accession>A0ABP1FG74</accession>
<evidence type="ECO:0000256" key="1">
    <source>
        <dbReference type="SAM" id="MobiDB-lite"/>
    </source>
</evidence>
<dbReference type="InterPro" id="IPR036291">
    <property type="entry name" value="NAD(P)-bd_dom_sf"/>
</dbReference>
<feature type="region of interest" description="Disordered" evidence="1">
    <location>
        <begin position="15"/>
        <end position="64"/>
    </location>
</feature>
<proteinExistence type="predicted"/>
<dbReference type="EMBL" id="CAXHTA020000001">
    <property type="protein sequence ID" value="CAL5218883.1"/>
    <property type="molecule type" value="Genomic_DNA"/>
</dbReference>
<keyword evidence="4" id="KW-1185">Reference proteome</keyword>
<feature type="region of interest" description="Disordered" evidence="1">
    <location>
        <begin position="253"/>
        <end position="284"/>
    </location>
</feature>
<dbReference type="Proteomes" id="UP001497392">
    <property type="component" value="Unassembled WGS sequence"/>
</dbReference>
<feature type="domain" description="NAD(P)-binding" evidence="2">
    <location>
        <begin position="429"/>
        <end position="524"/>
    </location>
</feature>
<evidence type="ECO:0000259" key="2">
    <source>
        <dbReference type="Pfam" id="PF13460"/>
    </source>
</evidence>
<organism evidence="3 4">
    <name type="scientific">Coccomyxa viridis</name>
    <dbReference type="NCBI Taxonomy" id="1274662"/>
    <lineage>
        <taxon>Eukaryota</taxon>
        <taxon>Viridiplantae</taxon>
        <taxon>Chlorophyta</taxon>
        <taxon>core chlorophytes</taxon>
        <taxon>Trebouxiophyceae</taxon>
        <taxon>Trebouxiophyceae incertae sedis</taxon>
        <taxon>Coccomyxaceae</taxon>
        <taxon>Coccomyxa</taxon>
    </lineage>
</organism>
<feature type="compositionally biased region" description="Basic residues" evidence="1">
    <location>
        <begin position="43"/>
        <end position="52"/>
    </location>
</feature>
<evidence type="ECO:0000313" key="3">
    <source>
        <dbReference type="EMBL" id="CAL5218883.1"/>
    </source>
</evidence>
<dbReference type="SUPFAM" id="SSF51735">
    <property type="entry name" value="NAD(P)-binding Rossmann-fold domains"/>
    <property type="match status" value="1"/>
</dbReference>
<evidence type="ECO:0000313" key="4">
    <source>
        <dbReference type="Proteomes" id="UP001497392"/>
    </source>
</evidence>
<dbReference type="Gene3D" id="3.40.50.720">
    <property type="entry name" value="NAD(P)-binding Rossmann-like Domain"/>
    <property type="match status" value="2"/>
</dbReference>
<dbReference type="InterPro" id="IPR016040">
    <property type="entry name" value="NAD(P)-bd_dom"/>
</dbReference>
<feature type="domain" description="NAD(P)-binding" evidence="2">
    <location>
        <begin position="126"/>
        <end position="203"/>
    </location>
</feature>